<feature type="transmembrane region" description="Helical" evidence="12">
    <location>
        <begin position="235"/>
        <end position="257"/>
    </location>
</feature>
<dbReference type="AlphaFoldDB" id="G8BU67"/>
<dbReference type="GO" id="GO:0042761">
    <property type="term" value="P:very long-chain fatty acid biosynthetic process"/>
    <property type="evidence" value="ECO:0007669"/>
    <property type="project" value="TreeGrafter"/>
</dbReference>
<dbReference type="GO" id="GO:0034626">
    <property type="term" value="P:fatty acid elongation, polyunsaturated fatty acid"/>
    <property type="evidence" value="ECO:0007669"/>
    <property type="project" value="TreeGrafter"/>
</dbReference>
<gene>
    <name evidence="13" type="primary">TPHA0E03550</name>
    <name evidence="13" type="ordered locus">TPHA_0E03550</name>
</gene>
<keyword evidence="5 12" id="KW-0812">Transmembrane</keyword>
<protein>
    <recommendedName>
        <fullName evidence="12">Elongation of fatty acids protein</fullName>
        <ecNumber evidence="12">2.3.1.-</ecNumber>
    </recommendedName>
</protein>
<evidence type="ECO:0000256" key="6">
    <source>
        <dbReference type="ARBA" id="ARBA00022832"/>
    </source>
</evidence>
<evidence type="ECO:0000256" key="12">
    <source>
        <dbReference type="RuleBase" id="RU361115"/>
    </source>
</evidence>
<dbReference type="HOGENOM" id="CLU_048483_6_1_1"/>
<dbReference type="PROSITE" id="PS01188">
    <property type="entry name" value="ELO"/>
    <property type="match status" value="1"/>
</dbReference>
<dbReference type="eggNOG" id="KOG3071">
    <property type="taxonomic scope" value="Eukaryota"/>
</dbReference>
<feature type="transmembrane region" description="Helical" evidence="12">
    <location>
        <begin position="74"/>
        <end position="92"/>
    </location>
</feature>
<accession>G8BU67</accession>
<dbReference type="Pfam" id="PF01151">
    <property type="entry name" value="ELO"/>
    <property type="match status" value="1"/>
</dbReference>
<comment type="catalytic activity">
    <reaction evidence="11">
        <text>a very-long-chain acyl-CoA + malonyl-CoA + H(+) = a very-long-chain 3-oxoacyl-CoA + CO2 + CoA</text>
        <dbReference type="Rhea" id="RHEA:32727"/>
        <dbReference type="ChEBI" id="CHEBI:15378"/>
        <dbReference type="ChEBI" id="CHEBI:16526"/>
        <dbReference type="ChEBI" id="CHEBI:57287"/>
        <dbReference type="ChEBI" id="CHEBI:57384"/>
        <dbReference type="ChEBI" id="CHEBI:90725"/>
        <dbReference type="ChEBI" id="CHEBI:90736"/>
        <dbReference type="EC" id="2.3.1.199"/>
    </reaction>
</comment>
<comment type="catalytic activity">
    <reaction evidence="12">
        <text>an acyl-CoA + malonyl-CoA + H(+) = a 3-oxoacyl-CoA + CO2 + CoA</text>
        <dbReference type="Rhea" id="RHEA:50252"/>
        <dbReference type="ChEBI" id="CHEBI:15378"/>
        <dbReference type="ChEBI" id="CHEBI:16526"/>
        <dbReference type="ChEBI" id="CHEBI:57287"/>
        <dbReference type="ChEBI" id="CHEBI:57384"/>
        <dbReference type="ChEBI" id="CHEBI:58342"/>
        <dbReference type="ChEBI" id="CHEBI:90726"/>
    </reaction>
    <physiologicalReaction direction="left-to-right" evidence="12">
        <dbReference type="Rhea" id="RHEA:50253"/>
    </physiologicalReaction>
</comment>
<evidence type="ECO:0000256" key="8">
    <source>
        <dbReference type="ARBA" id="ARBA00023098"/>
    </source>
</evidence>
<name>G8BU67_TETPH</name>
<dbReference type="GO" id="GO:0005789">
    <property type="term" value="C:endoplasmic reticulum membrane"/>
    <property type="evidence" value="ECO:0007669"/>
    <property type="project" value="TreeGrafter"/>
</dbReference>
<dbReference type="EC" id="2.3.1.-" evidence="12"/>
<evidence type="ECO:0000256" key="1">
    <source>
        <dbReference type="ARBA" id="ARBA00004141"/>
    </source>
</evidence>
<feature type="transmembrane region" description="Helical" evidence="12">
    <location>
        <begin position="151"/>
        <end position="172"/>
    </location>
</feature>
<dbReference type="Proteomes" id="UP000005666">
    <property type="component" value="Chromosome 5"/>
</dbReference>
<dbReference type="RefSeq" id="XP_003685879.1">
    <property type="nucleotide sequence ID" value="XM_003685831.1"/>
</dbReference>
<dbReference type="PANTHER" id="PTHR11157">
    <property type="entry name" value="FATTY ACID ACYL TRANSFERASE-RELATED"/>
    <property type="match status" value="1"/>
</dbReference>
<evidence type="ECO:0000256" key="7">
    <source>
        <dbReference type="ARBA" id="ARBA00022989"/>
    </source>
</evidence>
<dbReference type="GO" id="GO:0019367">
    <property type="term" value="P:fatty acid elongation, saturated fatty acid"/>
    <property type="evidence" value="ECO:0007669"/>
    <property type="project" value="TreeGrafter"/>
</dbReference>
<reference evidence="13 14" key="1">
    <citation type="journal article" date="2011" name="Proc. Natl. Acad. Sci. U.S.A.">
        <title>Evolutionary erosion of yeast sex chromosomes by mating-type switching accidents.</title>
        <authorList>
            <person name="Gordon J.L."/>
            <person name="Armisen D."/>
            <person name="Proux-Wera E."/>
            <person name="Oheigeartaigh S.S."/>
            <person name="Byrne K.P."/>
            <person name="Wolfe K.H."/>
        </authorList>
    </citation>
    <scope>NUCLEOTIDE SEQUENCE [LARGE SCALE GENOMIC DNA]</scope>
    <source>
        <strain evidence="14">ATCC 24235 / CBS 4417 / NBRC 1672 / NRRL Y-8282 / UCD 70-5</strain>
    </source>
</reference>
<feature type="transmembrane region" description="Helical" evidence="12">
    <location>
        <begin position="104"/>
        <end position="131"/>
    </location>
</feature>
<dbReference type="GO" id="GO:0030148">
    <property type="term" value="P:sphingolipid biosynthetic process"/>
    <property type="evidence" value="ECO:0007669"/>
    <property type="project" value="TreeGrafter"/>
</dbReference>
<comment type="subcellular location">
    <subcellularLocation>
        <location evidence="1">Membrane</location>
        <topology evidence="1">Multi-pass membrane protein</topology>
    </subcellularLocation>
</comment>
<evidence type="ECO:0000256" key="11">
    <source>
        <dbReference type="ARBA" id="ARBA00047375"/>
    </source>
</evidence>
<dbReference type="PANTHER" id="PTHR11157:SF134">
    <property type="entry name" value="ELONGATION OF FATTY ACIDS PROTEIN 1-RELATED"/>
    <property type="match status" value="1"/>
</dbReference>
<evidence type="ECO:0000313" key="14">
    <source>
        <dbReference type="Proteomes" id="UP000005666"/>
    </source>
</evidence>
<dbReference type="OrthoDB" id="434092at2759"/>
<keyword evidence="4 12" id="KW-0808">Transferase</keyword>
<feature type="transmembrane region" description="Helical" evidence="12">
    <location>
        <begin position="179"/>
        <end position="198"/>
    </location>
</feature>
<keyword evidence="3 12" id="KW-0444">Lipid biosynthesis</keyword>
<proteinExistence type="inferred from homology"/>
<dbReference type="EMBL" id="HE612860">
    <property type="protein sequence ID" value="CCE63445.1"/>
    <property type="molecule type" value="Genomic_DNA"/>
</dbReference>
<keyword evidence="7 12" id="KW-1133">Transmembrane helix</keyword>
<dbReference type="GeneID" id="11531155"/>
<evidence type="ECO:0000256" key="3">
    <source>
        <dbReference type="ARBA" id="ARBA00022516"/>
    </source>
</evidence>
<keyword evidence="6 12" id="KW-0276">Fatty acid metabolism</keyword>
<keyword evidence="14" id="KW-1185">Reference proteome</keyword>
<dbReference type="KEGG" id="tpf:TPHA_0E03550"/>
<evidence type="ECO:0000256" key="4">
    <source>
        <dbReference type="ARBA" id="ARBA00022679"/>
    </source>
</evidence>
<evidence type="ECO:0000256" key="5">
    <source>
        <dbReference type="ARBA" id="ARBA00022692"/>
    </source>
</evidence>
<sequence length="318" mass="36851">MNSTNVTESGRPIVENTVANVFEAYYPTVDLPFFNISLWNIFNKTMTVLSGGKFVPDEFKFVQGQLPLSELNHVLVGIATYYVVIFGGKFLLRNREPYKLNAIFQLHNIFLTFVSFSLLVLMIEQLFPIIYRNGIFFGICDISAWKPELVTLYYLNYLVKFVEFIDTLFLVLKKKNLTFLHTYHHGATALLCYTQLVGNTSVSWVPITLNLGVHCLMYFYYFLAARGIRVWWKEWVTRFQIVQFIFDVTFIFLVAYHRAAFLYMKSLPHSQCAGSTTAIFSGFCILASYLFLFTAFYIELYKRAGSKKAKEANSKKNR</sequence>
<dbReference type="OMA" id="CAKNLNA"/>
<feature type="transmembrane region" description="Helical" evidence="12">
    <location>
        <begin position="277"/>
        <end position="298"/>
    </location>
</feature>
<evidence type="ECO:0000313" key="13">
    <source>
        <dbReference type="EMBL" id="CCE63445.1"/>
    </source>
</evidence>
<dbReference type="GO" id="GO:0034625">
    <property type="term" value="P:fatty acid elongation, monounsaturated fatty acid"/>
    <property type="evidence" value="ECO:0007669"/>
    <property type="project" value="TreeGrafter"/>
</dbReference>
<keyword evidence="10 12" id="KW-0275">Fatty acid biosynthesis</keyword>
<dbReference type="InterPro" id="IPR002076">
    <property type="entry name" value="ELO_fam"/>
</dbReference>
<dbReference type="GO" id="GO:0009922">
    <property type="term" value="F:fatty acid elongase activity"/>
    <property type="evidence" value="ECO:0007669"/>
    <property type="project" value="UniProtKB-EC"/>
</dbReference>
<keyword evidence="8 12" id="KW-0443">Lipid metabolism</keyword>
<feature type="transmembrane region" description="Helical" evidence="12">
    <location>
        <begin position="204"/>
        <end position="223"/>
    </location>
</feature>
<evidence type="ECO:0000256" key="10">
    <source>
        <dbReference type="ARBA" id="ARBA00023160"/>
    </source>
</evidence>
<dbReference type="InterPro" id="IPR030457">
    <property type="entry name" value="ELO_CS"/>
</dbReference>
<organism evidence="13 14">
    <name type="scientific">Tetrapisispora phaffii (strain ATCC 24235 / CBS 4417 / NBRC 1672 / NRRL Y-8282 / UCD 70-5)</name>
    <name type="common">Yeast</name>
    <name type="synonym">Fabospora phaffii</name>
    <dbReference type="NCBI Taxonomy" id="1071381"/>
    <lineage>
        <taxon>Eukaryota</taxon>
        <taxon>Fungi</taxon>
        <taxon>Dikarya</taxon>
        <taxon>Ascomycota</taxon>
        <taxon>Saccharomycotina</taxon>
        <taxon>Saccharomycetes</taxon>
        <taxon>Saccharomycetales</taxon>
        <taxon>Saccharomycetaceae</taxon>
        <taxon>Tetrapisispora</taxon>
    </lineage>
</organism>
<comment type="similarity">
    <text evidence="2 12">Belongs to the ELO family.</text>
</comment>
<evidence type="ECO:0000256" key="2">
    <source>
        <dbReference type="ARBA" id="ARBA00007263"/>
    </source>
</evidence>
<evidence type="ECO:0000256" key="9">
    <source>
        <dbReference type="ARBA" id="ARBA00023136"/>
    </source>
</evidence>
<dbReference type="STRING" id="1071381.G8BU67"/>
<keyword evidence="9 12" id="KW-0472">Membrane</keyword>